<proteinExistence type="evidence at transcript level"/>
<feature type="region of interest" description="Disordered" evidence="1">
    <location>
        <begin position="36"/>
        <end position="72"/>
    </location>
</feature>
<evidence type="ECO:0000313" key="2">
    <source>
        <dbReference type="EMBL" id="JAP74998.1"/>
    </source>
</evidence>
<accession>A0A131Y8Y1</accession>
<dbReference type="EMBL" id="GEFM01000798">
    <property type="protein sequence ID" value="JAP74998.1"/>
    <property type="molecule type" value="mRNA"/>
</dbReference>
<reference evidence="2" key="1">
    <citation type="submission" date="2016-02" db="EMBL/GenBank/DDBJ databases">
        <title>RNAseq analyses of the midgut from blood- or serum-fed Ixodes ricinus ticks.</title>
        <authorList>
            <person name="Perner J."/>
            <person name="Provaznik J."/>
            <person name="Schrenkova J."/>
            <person name="Urbanova V."/>
            <person name="Ribeiro J.M."/>
            <person name="Kopacek P."/>
        </authorList>
    </citation>
    <scope>NUCLEOTIDE SEQUENCE</scope>
    <source>
        <tissue evidence="2">Gut</tissue>
    </source>
</reference>
<organism evidence="2">
    <name type="scientific">Ixodes ricinus</name>
    <name type="common">Common tick</name>
    <name type="synonym">Acarus ricinus</name>
    <dbReference type="NCBI Taxonomy" id="34613"/>
    <lineage>
        <taxon>Eukaryota</taxon>
        <taxon>Metazoa</taxon>
        <taxon>Ecdysozoa</taxon>
        <taxon>Arthropoda</taxon>
        <taxon>Chelicerata</taxon>
        <taxon>Arachnida</taxon>
        <taxon>Acari</taxon>
        <taxon>Parasitiformes</taxon>
        <taxon>Ixodida</taxon>
        <taxon>Ixodoidea</taxon>
        <taxon>Ixodidae</taxon>
        <taxon>Ixodinae</taxon>
        <taxon>Ixodes</taxon>
    </lineage>
</organism>
<sequence>RIPAIIGNQDKTMLEQLVRQQHERTRQIRWHNLKQAGKDGSRMRQILGPNISGPKRKNKKESDKTAEKENRRWVRRVRFAATS</sequence>
<feature type="compositionally biased region" description="Basic and acidic residues" evidence="1">
    <location>
        <begin position="60"/>
        <end position="72"/>
    </location>
</feature>
<feature type="non-terminal residue" evidence="2">
    <location>
        <position position="1"/>
    </location>
</feature>
<protein>
    <submittedName>
        <fullName evidence="2">Uncharacterized protein</fullName>
    </submittedName>
</protein>
<dbReference type="AlphaFoldDB" id="A0A131Y8Y1"/>
<evidence type="ECO:0000256" key="1">
    <source>
        <dbReference type="SAM" id="MobiDB-lite"/>
    </source>
</evidence>
<name>A0A131Y8Y1_IXORI</name>